<dbReference type="AlphaFoldDB" id="A0A5S4F205"/>
<dbReference type="GO" id="GO:0032259">
    <property type="term" value="P:methylation"/>
    <property type="evidence" value="ECO:0007669"/>
    <property type="project" value="UniProtKB-KW"/>
</dbReference>
<sequence>MIEVMDDPTSRTTATYDRIARAFDAHNRRTEGFLAFRQRFAEAVRGLVADLGCGPGHDAAWFQEQGLPVVGVDRSIEMARLAVGRGVPAVLGDLRRPPIALGSLAGLWSSAALLHVPAGETEPTLRAWSAALRPGGLLGLSTSAGDGEAWEPVPYDAEFSRWFVHRDPGTLLATLESTGFQVIEHEMSTTQRTWLSVLARRCQV</sequence>
<evidence type="ECO:0000313" key="3">
    <source>
        <dbReference type="EMBL" id="TMR10122.1"/>
    </source>
</evidence>
<dbReference type="EMBL" id="VCKY01000203">
    <property type="protein sequence ID" value="TMR10122.1"/>
    <property type="molecule type" value="Genomic_DNA"/>
</dbReference>
<evidence type="ECO:0000313" key="4">
    <source>
        <dbReference type="Proteomes" id="UP000309128"/>
    </source>
</evidence>
<protein>
    <submittedName>
        <fullName evidence="3">Class I SAM-dependent methyltransferase</fullName>
    </submittedName>
</protein>
<keyword evidence="1 3" id="KW-0808">Transferase</keyword>
<dbReference type="Proteomes" id="UP000309128">
    <property type="component" value="Unassembled WGS sequence"/>
</dbReference>
<organism evidence="3 4">
    <name type="scientific">Nonomuraea turkmeniaca</name>
    <dbReference type="NCBI Taxonomy" id="103838"/>
    <lineage>
        <taxon>Bacteria</taxon>
        <taxon>Bacillati</taxon>
        <taxon>Actinomycetota</taxon>
        <taxon>Actinomycetes</taxon>
        <taxon>Streptosporangiales</taxon>
        <taxon>Streptosporangiaceae</taxon>
        <taxon>Nonomuraea</taxon>
    </lineage>
</organism>
<name>A0A5S4F205_9ACTN</name>
<dbReference type="SUPFAM" id="SSF53335">
    <property type="entry name" value="S-adenosyl-L-methionine-dependent methyltransferases"/>
    <property type="match status" value="1"/>
</dbReference>
<dbReference type="Pfam" id="PF13649">
    <property type="entry name" value="Methyltransf_25"/>
    <property type="match status" value="1"/>
</dbReference>
<dbReference type="PANTHER" id="PTHR43861">
    <property type="entry name" value="TRANS-ACONITATE 2-METHYLTRANSFERASE-RELATED"/>
    <property type="match status" value="1"/>
</dbReference>
<feature type="domain" description="Methyltransferase" evidence="2">
    <location>
        <begin position="48"/>
        <end position="136"/>
    </location>
</feature>
<dbReference type="InterPro" id="IPR029063">
    <property type="entry name" value="SAM-dependent_MTases_sf"/>
</dbReference>
<dbReference type="OrthoDB" id="189743at2"/>
<accession>A0A5S4F205</accession>
<gene>
    <name evidence="3" type="ORF">ETD86_40765</name>
</gene>
<dbReference type="GO" id="GO:0008168">
    <property type="term" value="F:methyltransferase activity"/>
    <property type="evidence" value="ECO:0007669"/>
    <property type="project" value="UniProtKB-KW"/>
</dbReference>
<keyword evidence="4" id="KW-1185">Reference proteome</keyword>
<evidence type="ECO:0000259" key="2">
    <source>
        <dbReference type="Pfam" id="PF13649"/>
    </source>
</evidence>
<reference evidence="3 4" key="1">
    <citation type="submission" date="2019-05" db="EMBL/GenBank/DDBJ databases">
        <title>Draft genome sequence of Nonomuraea turkmeniaca DSM 43926.</title>
        <authorList>
            <person name="Saricaoglu S."/>
            <person name="Isik K."/>
        </authorList>
    </citation>
    <scope>NUCLEOTIDE SEQUENCE [LARGE SCALE GENOMIC DNA]</scope>
    <source>
        <strain evidence="3 4">DSM 43926</strain>
    </source>
</reference>
<comment type="caution">
    <text evidence="3">The sequence shown here is derived from an EMBL/GenBank/DDBJ whole genome shotgun (WGS) entry which is preliminary data.</text>
</comment>
<keyword evidence="3" id="KW-0489">Methyltransferase</keyword>
<dbReference type="InterPro" id="IPR041698">
    <property type="entry name" value="Methyltransf_25"/>
</dbReference>
<proteinExistence type="predicted"/>
<dbReference type="CDD" id="cd02440">
    <property type="entry name" value="AdoMet_MTases"/>
    <property type="match status" value="1"/>
</dbReference>
<dbReference type="Gene3D" id="3.40.50.150">
    <property type="entry name" value="Vaccinia Virus protein VP39"/>
    <property type="match status" value="1"/>
</dbReference>
<evidence type="ECO:0000256" key="1">
    <source>
        <dbReference type="ARBA" id="ARBA00022679"/>
    </source>
</evidence>